<evidence type="ECO:0000313" key="1">
    <source>
        <dbReference type="EMBL" id="KAF1799208.1"/>
    </source>
</evidence>
<dbReference type="SUPFAM" id="SSF48065">
    <property type="entry name" value="DBL homology domain (DH-domain)"/>
    <property type="match status" value="1"/>
</dbReference>
<protein>
    <recommendedName>
        <fullName evidence="3">DH domain-containing protein</fullName>
    </recommendedName>
</protein>
<gene>
    <name evidence="1" type="ORF">FB192DRAFT_1161463</name>
</gene>
<comment type="caution">
    <text evidence="1">The sequence shown here is derived from an EMBL/GenBank/DDBJ whole genome shotgun (WGS) entry which is preliminary data.</text>
</comment>
<name>A0A8H4BBL0_MUCCL</name>
<dbReference type="Gene3D" id="1.20.900.10">
    <property type="entry name" value="Dbl homology (DH) domain"/>
    <property type="match status" value="1"/>
</dbReference>
<organism evidence="1 2">
    <name type="scientific">Mucor circinelloides f. lusitanicus</name>
    <name type="common">Mucor racemosus var. lusitanicus</name>
    <dbReference type="NCBI Taxonomy" id="29924"/>
    <lineage>
        <taxon>Eukaryota</taxon>
        <taxon>Fungi</taxon>
        <taxon>Fungi incertae sedis</taxon>
        <taxon>Mucoromycota</taxon>
        <taxon>Mucoromycotina</taxon>
        <taxon>Mucoromycetes</taxon>
        <taxon>Mucorales</taxon>
        <taxon>Mucorineae</taxon>
        <taxon>Mucoraceae</taxon>
        <taxon>Mucor</taxon>
    </lineage>
</organism>
<accession>A0A8H4BBL0</accession>
<dbReference type="AlphaFoldDB" id="A0A8H4BBL0"/>
<proteinExistence type="predicted"/>
<dbReference type="EMBL" id="JAAECE010000007">
    <property type="protein sequence ID" value="KAF1799208.1"/>
    <property type="molecule type" value="Genomic_DNA"/>
</dbReference>
<sequence>MPSTTATQLEILQSLIDAEKSYLDNLQLIDSKLSPLWMKQLQSVAPDFSELLKCIQDILAANKPFYDKLISARLESTECDLGELVKQLVECYWRC</sequence>
<dbReference type="InterPro" id="IPR035899">
    <property type="entry name" value="DBL_dom_sf"/>
</dbReference>
<dbReference type="Proteomes" id="UP000469890">
    <property type="component" value="Unassembled WGS sequence"/>
</dbReference>
<reference evidence="1 2" key="1">
    <citation type="submission" date="2019-09" db="EMBL/GenBank/DDBJ databases">
        <authorList>
            <consortium name="DOE Joint Genome Institute"/>
            <person name="Mondo S.J."/>
            <person name="Navarro-Mendoza M.I."/>
            <person name="Perez-Arques C."/>
            <person name="Panchal S."/>
            <person name="Nicolas F.E."/>
            <person name="Ganguly P."/>
            <person name="Pangilinan J."/>
            <person name="Grigoriev I."/>
            <person name="Heitman J."/>
            <person name="Sanya K."/>
            <person name="Garre V."/>
        </authorList>
    </citation>
    <scope>NUCLEOTIDE SEQUENCE [LARGE SCALE GENOMIC DNA]</scope>
    <source>
        <strain evidence="1 2">MU402</strain>
    </source>
</reference>
<evidence type="ECO:0000313" key="2">
    <source>
        <dbReference type="Proteomes" id="UP000469890"/>
    </source>
</evidence>
<evidence type="ECO:0008006" key="3">
    <source>
        <dbReference type="Google" id="ProtNLM"/>
    </source>
</evidence>